<dbReference type="Proteomes" id="UP000183635">
    <property type="component" value="Unassembled WGS sequence"/>
</dbReference>
<name>A0A1I2ZV87_9RHOB</name>
<evidence type="ECO:0000259" key="3">
    <source>
        <dbReference type="PROSITE" id="PS51123"/>
    </source>
</evidence>
<evidence type="ECO:0000313" key="5">
    <source>
        <dbReference type="Proteomes" id="UP000183635"/>
    </source>
</evidence>
<keyword evidence="1 2" id="KW-0472">Membrane</keyword>
<dbReference type="AlphaFoldDB" id="A0A1I2ZV87"/>
<keyword evidence="2" id="KW-1133">Transmembrane helix</keyword>
<keyword evidence="5" id="KW-1185">Reference proteome</keyword>
<dbReference type="SUPFAM" id="SSF103088">
    <property type="entry name" value="OmpA-like"/>
    <property type="match status" value="1"/>
</dbReference>
<gene>
    <name evidence="4" type="ORF">SAMN04488021_1116</name>
</gene>
<accession>A0A1I2ZV87</accession>
<feature type="transmembrane region" description="Helical" evidence="2">
    <location>
        <begin position="20"/>
        <end position="40"/>
    </location>
</feature>
<dbReference type="GO" id="GO:0016020">
    <property type="term" value="C:membrane"/>
    <property type="evidence" value="ECO:0007669"/>
    <property type="project" value="UniProtKB-UniRule"/>
</dbReference>
<proteinExistence type="predicted"/>
<feature type="domain" description="OmpA-like" evidence="3">
    <location>
        <begin position="194"/>
        <end position="330"/>
    </location>
</feature>
<dbReference type="InterPro" id="IPR036737">
    <property type="entry name" value="OmpA-like_sf"/>
</dbReference>
<dbReference type="RefSeq" id="WP_074967095.1">
    <property type="nucleotide sequence ID" value="NZ_CBCRYP010000048.1"/>
</dbReference>
<evidence type="ECO:0000256" key="2">
    <source>
        <dbReference type="SAM" id="Phobius"/>
    </source>
</evidence>
<dbReference type="OrthoDB" id="9805504at2"/>
<dbReference type="STRING" id="34004.SAMN04488021_1116"/>
<protein>
    <submittedName>
        <fullName evidence="4">Outer membrane protein OmpA</fullName>
    </submittedName>
</protein>
<keyword evidence="2" id="KW-0812">Transmembrane</keyword>
<dbReference type="EMBL" id="FOPU01000011">
    <property type="protein sequence ID" value="SFH41733.1"/>
    <property type="molecule type" value="Genomic_DNA"/>
</dbReference>
<sequence>MARLGDGTDRSYKRGAIMGLTVAEAFILLAFCLLLLFSWWQAETERETLAATEVFDGMTEPQKRALVDSLSDGSFRVLQAMKDAGMPPLGPEAYADARDLSRFMSDAELRRLLKGAAELPPDALLSLSDLVEIGDKAAIVQALNRIRKERAAPEDPAEVIAGRIAAAAEAEGALQQALESALGAQIRRAGGSIGPDGTISLPQSVLFDRDDDRIRNPAFLRQFCPVWLRTMRESGVDISELKIEGHASSEGPSGSGRDAAYLYNLGLSQRRAQNALTMCLNSLADGVAQAWARDHLVAVGYSSNRLILNPEGAEDREKSRRVMFSVAVDREQLLQEIGSDLEKAR</sequence>
<organism evidence="4 5">
    <name type="scientific">Paracoccus aminovorans</name>
    <dbReference type="NCBI Taxonomy" id="34004"/>
    <lineage>
        <taxon>Bacteria</taxon>
        <taxon>Pseudomonadati</taxon>
        <taxon>Pseudomonadota</taxon>
        <taxon>Alphaproteobacteria</taxon>
        <taxon>Rhodobacterales</taxon>
        <taxon>Paracoccaceae</taxon>
        <taxon>Paracoccus</taxon>
    </lineage>
</organism>
<reference evidence="4 5" key="1">
    <citation type="submission" date="2016-10" db="EMBL/GenBank/DDBJ databases">
        <authorList>
            <person name="de Groot N.N."/>
        </authorList>
    </citation>
    <scope>NUCLEOTIDE SEQUENCE [LARGE SCALE GENOMIC DNA]</scope>
    <source>
        <strain evidence="4 5">DSM 8537</strain>
    </source>
</reference>
<dbReference type="PROSITE" id="PS51123">
    <property type="entry name" value="OMPA_2"/>
    <property type="match status" value="1"/>
</dbReference>
<evidence type="ECO:0000256" key="1">
    <source>
        <dbReference type="PROSITE-ProRule" id="PRU00473"/>
    </source>
</evidence>
<dbReference type="InterPro" id="IPR006665">
    <property type="entry name" value="OmpA-like"/>
</dbReference>
<dbReference type="Gene3D" id="3.30.1330.60">
    <property type="entry name" value="OmpA-like domain"/>
    <property type="match status" value="1"/>
</dbReference>
<evidence type="ECO:0000313" key="4">
    <source>
        <dbReference type="EMBL" id="SFH41733.1"/>
    </source>
</evidence>